<gene>
    <name evidence="5" type="ORF">MNV_550011</name>
</gene>
<dbReference type="CDD" id="cd03255">
    <property type="entry name" value="ABC_MJ0796_LolCDE_FtsE"/>
    <property type="match status" value="1"/>
</dbReference>
<dbReference type="SUPFAM" id="SSF52540">
    <property type="entry name" value="P-loop containing nucleoside triphosphate hydrolases"/>
    <property type="match status" value="1"/>
</dbReference>
<dbReference type="GO" id="GO:0016887">
    <property type="term" value="F:ATP hydrolysis activity"/>
    <property type="evidence" value="ECO:0007669"/>
    <property type="project" value="InterPro"/>
</dbReference>
<dbReference type="PROSITE" id="PS50893">
    <property type="entry name" value="ABC_TRANSPORTER_2"/>
    <property type="match status" value="1"/>
</dbReference>
<sequence>MEMIRTDNLKKSYMPGKVEVKALNGVDTSIEHGEFVAIMGPSGGGKSTFLNLVGMLDTPTSGEIYIDGNDVTKMSGNTRAEYRLKHIGFVFQFFNLFNELTAVENVMFPMMLNKQSGYKDRARELLGLVGLGDRLRHLPSELSGGQQQRVTIARSLANDPKMLLADEPTGNLDTKSSLEIIELFRKLNVERGQTIVMVTHSPEIGRMADRIIHFRDGKIEAL</sequence>
<dbReference type="SMART" id="SM00382">
    <property type="entry name" value="AAA"/>
    <property type="match status" value="1"/>
</dbReference>
<proteinExistence type="predicted"/>
<accession>A0A284VRL2</accession>
<keyword evidence="6" id="KW-1185">Reference proteome</keyword>
<evidence type="ECO:0000313" key="6">
    <source>
        <dbReference type="Proteomes" id="UP000218615"/>
    </source>
</evidence>
<dbReference type="PANTHER" id="PTHR24220:SF86">
    <property type="entry name" value="ABC TRANSPORTER ABCH.1"/>
    <property type="match status" value="1"/>
</dbReference>
<dbReference type="InterPro" id="IPR027417">
    <property type="entry name" value="P-loop_NTPase"/>
</dbReference>
<evidence type="ECO:0000256" key="2">
    <source>
        <dbReference type="ARBA" id="ARBA00022741"/>
    </source>
</evidence>
<evidence type="ECO:0000256" key="3">
    <source>
        <dbReference type="ARBA" id="ARBA00022840"/>
    </source>
</evidence>
<keyword evidence="1" id="KW-0813">Transport</keyword>
<evidence type="ECO:0000313" key="5">
    <source>
        <dbReference type="EMBL" id="SNQ61921.1"/>
    </source>
</evidence>
<dbReference type="InterPro" id="IPR017911">
    <property type="entry name" value="MacB-like_ATP-bd"/>
</dbReference>
<dbReference type="GO" id="GO:0005524">
    <property type="term" value="F:ATP binding"/>
    <property type="evidence" value="ECO:0007669"/>
    <property type="project" value="UniProtKB-KW"/>
</dbReference>
<dbReference type="InterPro" id="IPR017871">
    <property type="entry name" value="ABC_transporter-like_CS"/>
</dbReference>
<reference evidence="6" key="1">
    <citation type="submission" date="2017-06" db="EMBL/GenBank/DDBJ databases">
        <authorList>
            <person name="Cremers G."/>
        </authorList>
    </citation>
    <scope>NUCLEOTIDE SEQUENCE [LARGE SCALE GENOMIC DNA]</scope>
</reference>
<dbReference type="GO" id="GO:0005886">
    <property type="term" value="C:plasma membrane"/>
    <property type="evidence" value="ECO:0007669"/>
    <property type="project" value="TreeGrafter"/>
</dbReference>
<dbReference type="Gene3D" id="3.40.50.300">
    <property type="entry name" value="P-loop containing nucleotide triphosphate hydrolases"/>
    <property type="match status" value="1"/>
</dbReference>
<dbReference type="EMBL" id="FZMP01000202">
    <property type="protein sequence ID" value="SNQ61921.1"/>
    <property type="molecule type" value="Genomic_DNA"/>
</dbReference>
<dbReference type="InterPro" id="IPR015854">
    <property type="entry name" value="ABC_transpr_LolD-like"/>
</dbReference>
<feature type="domain" description="ABC transporter" evidence="4">
    <location>
        <begin position="4"/>
        <end position="222"/>
    </location>
</feature>
<dbReference type="InterPro" id="IPR003439">
    <property type="entry name" value="ABC_transporter-like_ATP-bd"/>
</dbReference>
<keyword evidence="2" id="KW-0547">Nucleotide-binding</keyword>
<dbReference type="GO" id="GO:0098796">
    <property type="term" value="C:membrane protein complex"/>
    <property type="evidence" value="ECO:0007669"/>
    <property type="project" value="UniProtKB-ARBA"/>
</dbReference>
<dbReference type="InterPro" id="IPR003593">
    <property type="entry name" value="AAA+_ATPase"/>
</dbReference>
<keyword evidence="3" id="KW-0067">ATP-binding</keyword>
<protein>
    <recommendedName>
        <fullName evidence="4">ABC transporter domain-containing protein</fullName>
    </recommendedName>
</protein>
<dbReference type="Proteomes" id="UP000218615">
    <property type="component" value="Unassembled WGS sequence"/>
</dbReference>
<dbReference type="GO" id="GO:0022857">
    <property type="term" value="F:transmembrane transporter activity"/>
    <property type="evidence" value="ECO:0007669"/>
    <property type="project" value="TreeGrafter"/>
</dbReference>
<dbReference type="AlphaFoldDB" id="A0A284VRL2"/>
<dbReference type="RefSeq" id="WP_096206548.1">
    <property type="nucleotide sequence ID" value="NZ_FZMP01000202.1"/>
</dbReference>
<evidence type="ECO:0000256" key="1">
    <source>
        <dbReference type="ARBA" id="ARBA00022448"/>
    </source>
</evidence>
<evidence type="ECO:0000259" key="4">
    <source>
        <dbReference type="PROSITE" id="PS50893"/>
    </source>
</evidence>
<organism evidence="5 6">
    <name type="scientific">Candidatus Methanoperedens nitratireducens</name>
    <dbReference type="NCBI Taxonomy" id="1392998"/>
    <lineage>
        <taxon>Archaea</taxon>
        <taxon>Methanobacteriati</taxon>
        <taxon>Methanobacteriota</taxon>
        <taxon>Stenosarchaea group</taxon>
        <taxon>Methanomicrobia</taxon>
        <taxon>Methanosarcinales</taxon>
        <taxon>ANME-2 cluster</taxon>
        <taxon>Candidatus Methanoperedentaceae</taxon>
        <taxon>Candidatus Methanoperedens</taxon>
    </lineage>
</organism>
<dbReference type="PANTHER" id="PTHR24220">
    <property type="entry name" value="IMPORT ATP-BINDING PROTEIN"/>
    <property type="match status" value="1"/>
</dbReference>
<name>A0A284VRL2_9EURY</name>
<dbReference type="FunFam" id="3.40.50.300:FF:000032">
    <property type="entry name" value="Export ABC transporter ATP-binding protein"/>
    <property type="match status" value="1"/>
</dbReference>
<dbReference type="PROSITE" id="PS00211">
    <property type="entry name" value="ABC_TRANSPORTER_1"/>
    <property type="match status" value="1"/>
</dbReference>
<dbReference type="Pfam" id="PF00005">
    <property type="entry name" value="ABC_tran"/>
    <property type="match status" value="1"/>
</dbReference>